<name>D1P181_9GAMM</name>
<dbReference type="EMBL" id="ABXV02000017">
    <property type="protein sequence ID" value="EFB73100.1"/>
    <property type="molecule type" value="Genomic_DNA"/>
</dbReference>
<dbReference type="eggNOG" id="COG1396">
    <property type="taxonomic scope" value="Bacteria"/>
</dbReference>
<dbReference type="Proteomes" id="UP000005512">
    <property type="component" value="Unassembled WGS sequence"/>
</dbReference>
<evidence type="ECO:0000313" key="2">
    <source>
        <dbReference type="EMBL" id="EFB73100.1"/>
    </source>
</evidence>
<dbReference type="PROSITE" id="PS50943">
    <property type="entry name" value="HTH_CROC1"/>
    <property type="match status" value="1"/>
</dbReference>
<dbReference type="AlphaFoldDB" id="D1P181"/>
<dbReference type="GO" id="GO:0003677">
    <property type="term" value="F:DNA binding"/>
    <property type="evidence" value="ECO:0007669"/>
    <property type="project" value="UniProtKB-KW"/>
</dbReference>
<gene>
    <name evidence="2" type="ORF">PROVRUST_05899</name>
</gene>
<evidence type="ECO:0000259" key="1">
    <source>
        <dbReference type="PROSITE" id="PS50943"/>
    </source>
</evidence>
<dbReference type="Gene3D" id="1.10.260.40">
    <property type="entry name" value="lambda repressor-like DNA-binding domains"/>
    <property type="match status" value="1"/>
</dbReference>
<sequence>MMSLKKIERITESFSQAIADEIASLRRKRLLSGRQLGSLIGVSQQQISRYENGICEITLSTLCILLHYLGVSLETFFFFVSERIETKEPELYGEFNLLFEQHGALISK</sequence>
<reference evidence="2" key="1">
    <citation type="submission" date="2009-12" db="EMBL/GenBank/DDBJ databases">
        <authorList>
            <person name="Weinstock G."/>
            <person name="Sodergren E."/>
            <person name="Clifton S."/>
            <person name="Fulton L."/>
            <person name="Fulton B."/>
            <person name="Courtney L."/>
            <person name="Fronick C."/>
            <person name="Harrison M."/>
            <person name="Strong C."/>
            <person name="Farmer C."/>
            <person name="Delahaunty K."/>
            <person name="Markovic C."/>
            <person name="Hall O."/>
            <person name="Minx P."/>
            <person name="Tomlinson C."/>
            <person name="Mitreva M."/>
            <person name="Nelson J."/>
            <person name="Hou S."/>
            <person name="Wollam A."/>
            <person name="Pepin K.H."/>
            <person name="Johnson M."/>
            <person name="Bhonagiri V."/>
            <person name="Nash W.E."/>
            <person name="Warren W."/>
            <person name="Chinwalla A."/>
            <person name="Mardis E.R."/>
            <person name="Wilson R.K."/>
        </authorList>
    </citation>
    <scope>NUCLEOTIDE SEQUENCE [LARGE SCALE GENOMIC DNA]</scope>
    <source>
        <strain evidence="2">DSM 4541</strain>
    </source>
</reference>
<dbReference type="CDD" id="cd00093">
    <property type="entry name" value="HTH_XRE"/>
    <property type="match status" value="1"/>
</dbReference>
<keyword evidence="2" id="KW-0238">DNA-binding</keyword>
<dbReference type="SUPFAM" id="SSF47413">
    <property type="entry name" value="lambda repressor-like DNA-binding domains"/>
    <property type="match status" value="1"/>
</dbReference>
<dbReference type="SMART" id="SM00530">
    <property type="entry name" value="HTH_XRE"/>
    <property type="match status" value="1"/>
</dbReference>
<comment type="caution">
    <text evidence="2">The sequence shown here is derived from an EMBL/GenBank/DDBJ whole genome shotgun (WGS) entry which is preliminary data.</text>
</comment>
<proteinExistence type="predicted"/>
<evidence type="ECO:0000313" key="3">
    <source>
        <dbReference type="Proteomes" id="UP000005512"/>
    </source>
</evidence>
<accession>D1P181</accession>
<organism evidence="2 3">
    <name type="scientific">Providencia rustigianii DSM 4541</name>
    <dbReference type="NCBI Taxonomy" id="500637"/>
    <lineage>
        <taxon>Bacteria</taxon>
        <taxon>Pseudomonadati</taxon>
        <taxon>Pseudomonadota</taxon>
        <taxon>Gammaproteobacteria</taxon>
        <taxon>Enterobacterales</taxon>
        <taxon>Morganellaceae</taxon>
        <taxon>Providencia</taxon>
    </lineage>
</organism>
<dbReference type="InterPro" id="IPR010982">
    <property type="entry name" value="Lambda_DNA-bd_dom_sf"/>
</dbReference>
<keyword evidence="3" id="KW-1185">Reference proteome</keyword>
<dbReference type="Pfam" id="PF01381">
    <property type="entry name" value="HTH_3"/>
    <property type="match status" value="1"/>
</dbReference>
<protein>
    <submittedName>
        <fullName evidence="2">DNA-binding helix-turn-helix protein</fullName>
    </submittedName>
</protein>
<dbReference type="InterPro" id="IPR001387">
    <property type="entry name" value="Cro/C1-type_HTH"/>
</dbReference>
<dbReference type="HOGENOM" id="CLU_066192_40_2_6"/>
<feature type="domain" description="HTH cro/C1-type" evidence="1">
    <location>
        <begin position="22"/>
        <end position="76"/>
    </location>
</feature>